<reference evidence="4 5" key="1">
    <citation type="submission" date="2019-11" db="EMBL/GenBank/DDBJ databases">
        <title>P. haliotis isolates from Z. marina roots.</title>
        <authorList>
            <person name="Cohen M."/>
            <person name="Jospin G."/>
            <person name="Eisen J.A."/>
            <person name="Coil D.A."/>
        </authorList>
    </citation>
    <scope>NUCLEOTIDE SEQUENCE [LARGE SCALE GENOMIC DNA]</scope>
    <source>
        <strain evidence="4 5">UCD-MCMsp1aY</strain>
    </source>
</reference>
<proteinExistence type="predicted"/>
<dbReference type="InterPro" id="IPR001647">
    <property type="entry name" value="HTH_TetR"/>
</dbReference>
<dbReference type="Gene3D" id="1.10.357.10">
    <property type="entry name" value="Tetracycline Repressor, domain 2"/>
    <property type="match status" value="1"/>
</dbReference>
<evidence type="ECO:0000313" key="4">
    <source>
        <dbReference type="EMBL" id="MUH73591.1"/>
    </source>
</evidence>
<dbReference type="OrthoDB" id="63332at2"/>
<dbReference type="GO" id="GO:0003677">
    <property type="term" value="F:DNA binding"/>
    <property type="evidence" value="ECO:0007669"/>
    <property type="project" value="UniProtKB-UniRule"/>
</dbReference>
<sequence>MATSKARSDAQKSARKQSIIDAAVELLSGNVSELPPVSAIAKQAGFAKGTVYIYFDSKERLFLDIYQDLYAKCVSNFRRELHLRDIQQVALFWFEQPIFSKLMSLADGMLISSLSTEDKKQYLLDRENTLDNVLTNSQTVNVLKEERDRWYQMVKLTMSSIQLVWLEESLYDEKEPKKEVFIAMAADAAKPVWDAYIKTTLQSKKSKPWHSFLQKNK</sequence>
<protein>
    <submittedName>
        <fullName evidence="4">TetR family transcriptional regulator</fullName>
    </submittedName>
</protein>
<gene>
    <name evidence="4" type="ORF">GNP35_14505</name>
</gene>
<evidence type="ECO:0000259" key="3">
    <source>
        <dbReference type="PROSITE" id="PS50977"/>
    </source>
</evidence>
<dbReference type="PRINTS" id="PR00455">
    <property type="entry name" value="HTHTETR"/>
</dbReference>
<dbReference type="Pfam" id="PF00440">
    <property type="entry name" value="TetR_N"/>
    <property type="match status" value="1"/>
</dbReference>
<evidence type="ECO:0000313" key="5">
    <source>
        <dbReference type="Proteomes" id="UP000439994"/>
    </source>
</evidence>
<keyword evidence="5" id="KW-1185">Reference proteome</keyword>
<feature type="DNA-binding region" description="H-T-H motif" evidence="2">
    <location>
        <begin position="36"/>
        <end position="55"/>
    </location>
</feature>
<dbReference type="AlphaFoldDB" id="A0A6N8FH57"/>
<dbReference type="InterPro" id="IPR009057">
    <property type="entry name" value="Homeodomain-like_sf"/>
</dbReference>
<keyword evidence="1 2" id="KW-0238">DNA-binding</keyword>
<dbReference type="Proteomes" id="UP000439994">
    <property type="component" value="Unassembled WGS sequence"/>
</dbReference>
<accession>A0A6N8FH57</accession>
<organism evidence="4 5">
    <name type="scientific">Psychrosphaera haliotis</name>
    <dbReference type="NCBI Taxonomy" id="555083"/>
    <lineage>
        <taxon>Bacteria</taxon>
        <taxon>Pseudomonadati</taxon>
        <taxon>Pseudomonadota</taxon>
        <taxon>Gammaproteobacteria</taxon>
        <taxon>Alteromonadales</taxon>
        <taxon>Pseudoalteromonadaceae</taxon>
        <taxon>Psychrosphaera</taxon>
    </lineage>
</organism>
<dbReference type="SUPFAM" id="SSF46689">
    <property type="entry name" value="Homeodomain-like"/>
    <property type="match status" value="1"/>
</dbReference>
<dbReference type="PROSITE" id="PS50977">
    <property type="entry name" value="HTH_TETR_2"/>
    <property type="match status" value="1"/>
</dbReference>
<evidence type="ECO:0000256" key="2">
    <source>
        <dbReference type="PROSITE-ProRule" id="PRU00335"/>
    </source>
</evidence>
<feature type="domain" description="HTH tetR-type" evidence="3">
    <location>
        <begin position="13"/>
        <end position="73"/>
    </location>
</feature>
<comment type="caution">
    <text evidence="4">The sequence shown here is derived from an EMBL/GenBank/DDBJ whole genome shotgun (WGS) entry which is preliminary data.</text>
</comment>
<dbReference type="EMBL" id="WOCD01000005">
    <property type="protein sequence ID" value="MUH73591.1"/>
    <property type="molecule type" value="Genomic_DNA"/>
</dbReference>
<dbReference type="RefSeq" id="WP_155696964.1">
    <property type="nucleotide sequence ID" value="NZ_WOCD01000005.1"/>
</dbReference>
<name>A0A6N8FH57_9GAMM</name>
<evidence type="ECO:0000256" key="1">
    <source>
        <dbReference type="ARBA" id="ARBA00023125"/>
    </source>
</evidence>